<dbReference type="Proteomes" id="UP000650424">
    <property type="component" value="Unassembled WGS sequence"/>
</dbReference>
<accession>A0ABR6ZSJ6</accession>
<dbReference type="InterPro" id="IPR058245">
    <property type="entry name" value="NreC/VraR/RcsB-like_REC"/>
</dbReference>
<reference evidence="5 6" key="1">
    <citation type="submission" date="2020-08" db="EMBL/GenBank/DDBJ databases">
        <title>Novel species isolated from subtropical streams in China.</title>
        <authorList>
            <person name="Lu H."/>
        </authorList>
    </citation>
    <scope>NUCLEOTIDE SEQUENCE [LARGE SCALE GENOMIC DNA]</scope>
    <source>
        <strain evidence="5 6">CY18W</strain>
    </source>
</reference>
<feature type="domain" description="Response regulatory" evidence="4">
    <location>
        <begin position="4"/>
        <end position="121"/>
    </location>
</feature>
<comment type="caution">
    <text evidence="5">The sequence shown here is derived from an EMBL/GenBank/DDBJ whole genome shotgun (WGS) entry which is preliminary data.</text>
</comment>
<dbReference type="InterPro" id="IPR051015">
    <property type="entry name" value="EvgA-like"/>
</dbReference>
<evidence type="ECO:0000259" key="3">
    <source>
        <dbReference type="PROSITE" id="PS50043"/>
    </source>
</evidence>
<organism evidence="5 6">
    <name type="scientific">Undibacterium hunanense</name>
    <dbReference type="NCBI Taxonomy" id="2762292"/>
    <lineage>
        <taxon>Bacteria</taxon>
        <taxon>Pseudomonadati</taxon>
        <taxon>Pseudomonadota</taxon>
        <taxon>Betaproteobacteria</taxon>
        <taxon>Burkholderiales</taxon>
        <taxon>Oxalobacteraceae</taxon>
        <taxon>Undibacterium</taxon>
    </lineage>
</organism>
<dbReference type="CDD" id="cd17535">
    <property type="entry name" value="REC_NarL-like"/>
    <property type="match status" value="1"/>
</dbReference>
<sequence length="204" mass="21362">MPYKILIIDDHALVREGLAMLVSALPGGASIYMAGTATEALEQAEYHTPLDAVLLDCGLPDADGGSLIHALSQRAGRAPVVLVSADESDATIQRMMKLGAAAFVPKSKTSSDVINAIKLALTGGAPASARQVGADILAALNPLTARQLDVLLMLEKGMTNRDIALQLGLAEKTVKNHVTALLNGLGVINRLQAIRRARDLGLLK</sequence>
<dbReference type="Gene3D" id="1.10.10.10">
    <property type="entry name" value="Winged helix-like DNA-binding domain superfamily/Winged helix DNA-binding domain"/>
    <property type="match status" value="1"/>
</dbReference>
<dbReference type="PRINTS" id="PR00038">
    <property type="entry name" value="HTHLUXR"/>
</dbReference>
<dbReference type="SUPFAM" id="SSF52172">
    <property type="entry name" value="CheY-like"/>
    <property type="match status" value="1"/>
</dbReference>
<protein>
    <submittedName>
        <fullName evidence="5">Response regulator transcription factor</fullName>
    </submittedName>
</protein>
<dbReference type="InterPro" id="IPR000792">
    <property type="entry name" value="Tscrpt_reg_LuxR_C"/>
</dbReference>
<evidence type="ECO:0000256" key="2">
    <source>
        <dbReference type="PROSITE-ProRule" id="PRU00169"/>
    </source>
</evidence>
<dbReference type="PROSITE" id="PS50043">
    <property type="entry name" value="HTH_LUXR_2"/>
    <property type="match status" value="1"/>
</dbReference>
<evidence type="ECO:0000259" key="4">
    <source>
        <dbReference type="PROSITE" id="PS50110"/>
    </source>
</evidence>
<evidence type="ECO:0000313" key="5">
    <source>
        <dbReference type="EMBL" id="MBC3918829.1"/>
    </source>
</evidence>
<dbReference type="CDD" id="cd06170">
    <property type="entry name" value="LuxR_C_like"/>
    <property type="match status" value="1"/>
</dbReference>
<keyword evidence="1 2" id="KW-0597">Phosphoprotein</keyword>
<dbReference type="PANTHER" id="PTHR45566">
    <property type="entry name" value="HTH-TYPE TRANSCRIPTIONAL REGULATOR YHJB-RELATED"/>
    <property type="match status" value="1"/>
</dbReference>
<feature type="modified residue" description="4-aspartylphosphate" evidence="2">
    <location>
        <position position="56"/>
    </location>
</feature>
<dbReference type="PANTHER" id="PTHR45566:SF1">
    <property type="entry name" value="HTH-TYPE TRANSCRIPTIONAL REGULATOR YHJB-RELATED"/>
    <property type="match status" value="1"/>
</dbReference>
<evidence type="ECO:0000313" key="6">
    <source>
        <dbReference type="Proteomes" id="UP000650424"/>
    </source>
</evidence>
<dbReference type="RefSeq" id="WP_186948090.1">
    <property type="nucleotide sequence ID" value="NZ_JACOGF010000007.1"/>
</dbReference>
<evidence type="ECO:0000256" key="1">
    <source>
        <dbReference type="ARBA" id="ARBA00022553"/>
    </source>
</evidence>
<dbReference type="InterPro" id="IPR036388">
    <property type="entry name" value="WH-like_DNA-bd_sf"/>
</dbReference>
<dbReference type="Gene3D" id="3.40.50.2300">
    <property type="match status" value="1"/>
</dbReference>
<dbReference type="Pfam" id="PF00196">
    <property type="entry name" value="GerE"/>
    <property type="match status" value="1"/>
</dbReference>
<dbReference type="InterPro" id="IPR001789">
    <property type="entry name" value="Sig_transdc_resp-reg_receiver"/>
</dbReference>
<name>A0ABR6ZSJ6_9BURK</name>
<gene>
    <name evidence="5" type="ORF">H8L32_15160</name>
</gene>
<keyword evidence="6" id="KW-1185">Reference proteome</keyword>
<dbReference type="EMBL" id="JACOGF010000007">
    <property type="protein sequence ID" value="MBC3918829.1"/>
    <property type="molecule type" value="Genomic_DNA"/>
</dbReference>
<dbReference type="InterPro" id="IPR011006">
    <property type="entry name" value="CheY-like_superfamily"/>
</dbReference>
<proteinExistence type="predicted"/>
<dbReference type="PROSITE" id="PS50110">
    <property type="entry name" value="RESPONSE_REGULATORY"/>
    <property type="match status" value="1"/>
</dbReference>
<feature type="domain" description="HTH luxR-type" evidence="3">
    <location>
        <begin position="136"/>
        <end position="201"/>
    </location>
</feature>
<dbReference type="SMART" id="SM00421">
    <property type="entry name" value="HTH_LUXR"/>
    <property type="match status" value="1"/>
</dbReference>
<dbReference type="SMART" id="SM00448">
    <property type="entry name" value="REC"/>
    <property type="match status" value="1"/>
</dbReference>
<dbReference type="Pfam" id="PF00072">
    <property type="entry name" value="Response_reg"/>
    <property type="match status" value="1"/>
</dbReference>